<reference evidence="13" key="1">
    <citation type="submission" date="2016-11" db="EMBL/GenBank/DDBJ databases">
        <authorList>
            <person name="Varghese N."/>
            <person name="Submissions S."/>
        </authorList>
    </citation>
    <scope>NUCLEOTIDE SEQUENCE [LARGE SCALE GENOMIC DNA]</scope>
    <source>
        <strain evidence="13">DSM 9756</strain>
    </source>
</reference>
<evidence type="ECO:0000256" key="9">
    <source>
        <dbReference type="PROSITE-ProRule" id="PRU00560"/>
    </source>
</evidence>
<evidence type="ECO:0000256" key="6">
    <source>
        <dbReference type="ARBA" id="ARBA00034617"/>
    </source>
</evidence>
<evidence type="ECO:0000256" key="8">
    <source>
        <dbReference type="ARBA" id="ARBA00048988"/>
    </source>
</evidence>
<feature type="binding site" evidence="9">
    <location>
        <begin position="19"/>
        <end position="26"/>
    </location>
    <ligand>
        <name>ATP</name>
        <dbReference type="ChEBI" id="CHEBI:30616"/>
    </ligand>
</feature>
<dbReference type="PANTHER" id="PTHR11070:SF23">
    <property type="entry name" value="RECBCD ENZYME SUBUNIT RECB"/>
    <property type="match status" value="1"/>
</dbReference>
<dbReference type="EC" id="5.6.2.4" evidence="7"/>
<gene>
    <name evidence="12" type="ORF">SAMN02745206_03637</name>
</gene>
<keyword evidence="3 9" id="KW-0347">Helicase</keyword>
<dbReference type="PROSITE" id="PS51217">
    <property type="entry name" value="UVRD_HELICASE_CTER"/>
    <property type="match status" value="1"/>
</dbReference>
<evidence type="ECO:0000256" key="5">
    <source>
        <dbReference type="ARBA" id="ARBA00023235"/>
    </source>
</evidence>
<dbReference type="GO" id="GO:0005829">
    <property type="term" value="C:cytosol"/>
    <property type="evidence" value="ECO:0007669"/>
    <property type="project" value="TreeGrafter"/>
</dbReference>
<dbReference type="AlphaFoldDB" id="A0A1M5ING4"/>
<dbReference type="EMBL" id="FQVB01000058">
    <property type="protein sequence ID" value="SHG29579.1"/>
    <property type="molecule type" value="Genomic_DNA"/>
</dbReference>
<comment type="catalytic activity">
    <reaction evidence="8">
        <text>ATP + H2O = ADP + phosphate + H(+)</text>
        <dbReference type="Rhea" id="RHEA:13065"/>
        <dbReference type="ChEBI" id="CHEBI:15377"/>
        <dbReference type="ChEBI" id="CHEBI:15378"/>
        <dbReference type="ChEBI" id="CHEBI:30616"/>
        <dbReference type="ChEBI" id="CHEBI:43474"/>
        <dbReference type="ChEBI" id="CHEBI:456216"/>
        <dbReference type="EC" id="5.6.2.4"/>
    </reaction>
</comment>
<evidence type="ECO:0000313" key="13">
    <source>
        <dbReference type="Proteomes" id="UP000184076"/>
    </source>
</evidence>
<dbReference type="InterPro" id="IPR027417">
    <property type="entry name" value="P-loop_NTPase"/>
</dbReference>
<dbReference type="Gene3D" id="1.10.486.10">
    <property type="entry name" value="PCRA, domain 4"/>
    <property type="match status" value="1"/>
</dbReference>
<dbReference type="InterPro" id="IPR014017">
    <property type="entry name" value="DNA_helicase_UvrD-like_C"/>
</dbReference>
<dbReference type="InterPro" id="IPR004586">
    <property type="entry name" value="RecB"/>
</dbReference>
<evidence type="ECO:0000256" key="3">
    <source>
        <dbReference type="ARBA" id="ARBA00022806"/>
    </source>
</evidence>
<dbReference type="GO" id="GO:0005524">
    <property type="term" value="F:ATP binding"/>
    <property type="evidence" value="ECO:0007669"/>
    <property type="project" value="UniProtKB-UniRule"/>
</dbReference>
<dbReference type="SUPFAM" id="SSF52540">
    <property type="entry name" value="P-loop containing nucleoside triphosphate hydrolases"/>
    <property type="match status" value="1"/>
</dbReference>
<feature type="domain" description="UvrD-like helicase ATP-binding" evidence="10">
    <location>
        <begin position="1"/>
        <end position="453"/>
    </location>
</feature>
<keyword evidence="5" id="KW-0413">Isomerase</keyword>
<evidence type="ECO:0000256" key="7">
    <source>
        <dbReference type="ARBA" id="ARBA00034808"/>
    </source>
</evidence>
<dbReference type="Gene3D" id="1.10.3170.10">
    <property type="entry name" value="Recbcd, chain B, domain 2"/>
    <property type="match status" value="1"/>
</dbReference>
<keyword evidence="4 9" id="KW-0067">ATP-binding</keyword>
<keyword evidence="2 9" id="KW-0378">Hydrolase</keyword>
<dbReference type="PROSITE" id="PS51198">
    <property type="entry name" value="UVRD_HELICASE_ATP_BIND"/>
    <property type="match status" value="1"/>
</dbReference>
<dbReference type="Pfam" id="PF13361">
    <property type="entry name" value="UvrD_C"/>
    <property type="match status" value="1"/>
</dbReference>
<evidence type="ECO:0000259" key="11">
    <source>
        <dbReference type="PROSITE" id="PS51217"/>
    </source>
</evidence>
<keyword evidence="13" id="KW-1185">Reference proteome</keyword>
<dbReference type="GO" id="GO:0003677">
    <property type="term" value="F:DNA binding"/>
    <property type="evidence" value="ECO:0007669"/>
    <property type="project" value="InterPro"/>
</dbReference>
<dbReference type="Gene3D" id="3.40.50.300">
    <property type="entry name" value="P-loop containing nucleotide triphosphate hydrolases"/>
    <property type="match status" value="2"/>
</dbReference>
<evidence type="ECO:0000256" key="1">
    <source>
        <dbReference type="ARBA" id="ARBA00022741"/>
    </source>
</evidence>
<dbReference type="STRING" id="1121391.SAMN02745206_03637"/>
<dbReference type="RefSeq" id="WP_073042056.1">
    <property type="nucleotide sequence ID" value="NZ_FQVB01000058.1"/>
</dbReference>
<evidence type="ECO:0000259" key="10">
    <source>
        <dbReference type="PROSITE" id="PS51198"/>
    </source>
</evidence>
<feature type="domain" description="UvrD-like helicase C-terminal" evidence="11">
    <location>
        <begin position="484"/>
        <end position="751"/>
    </location>
</feature>
<evidence type="ECO:0000256" key="4">
    <source>
        <dbReference type="ARBA" id="ARBA00022840"/>
    </source>
</evidence>
<dbReference type="InterPro" id="IPR014016">
    <property type="entry name" value="UvrD-like_ATP-bd"/>
</dbReference>
<protein>
    <recommendedName>
        <fullName evidence="7">DNA 3'-5' helicase</fullName>
        <ecNumber evidence="7">5.6.2.4</ecNumber>
    </recommendedName>
</protein>
<dbReference type="Proteomes" id="UP000184076">
    <property type="component" value="Unassembled WGS sequence"/>
</dbReference>
<evidence type="ECO:0000313" key="12">
    <source>
        <dbReference type="EMBL" id="SHG29579.1"/>
    </source>
</evidence>
<dbReference type="OrthoDB" id="9810135at2"/>
<evidence type="ECO:0000256" key="2">
    <source>
        <dbReference type="ARBA" id="ARBA00022801"/>
    </source>
</evidence>
<sequence length="779" mass="87593">MKPLDPLNLPLDGVRLIEASAGTGKTYSIVFLFLRTLLERDLDIGRILVVTFTNAATEELRGRLRERLREAADHFACKTAGADGPAKDPLLDGLAGRLDPERLARAAWKLREAAGRLDEAAIFTIHGFCRRMLQEFAFESGAPFHPELTTDEEELRRQAAADYWRRALAGAGEKETRWFLRTWGGPDGLLQSLQVLRGTPAPKILPELQPEDVPGFDELDRMFREVRRGWERYREDVVDLFRKSDALYRSSYNSSVIQNALNYMDALAGQEETPLDLPDSFLRFTPAMLEEKGTKAGHSVPSHPFFDLCGRFRDRLRETIRLQRIRILRDASRFVEEETARGKEQEELLSFDDLLNVLDKALCGPGGADLARRIRAKFPVALIDEFQDTDPVQYRIFQRIYDLPENPEPLCLIGDPKQAIYSFRGADIFAYMQARRDAGAGSIYTMDTNWRSASDLVEAVNLLFGRSPAPFVYDEDIPFHPVKSAGKADARPLLVDGTRPAAFRIRFLRSEGLKLNKGTITKGDAYDAAAADCAGEIARLLNLAAEGRARIGDAPLKARDIAVLVRSHREGDMVQKALRRRGVASVSLQRESVFSSGEAEEMLAILATLADPGDEGLLRAALATEMLGWDAPSIRRLDADEALLESLQQRFLRYHDLWQRYGFFSGFLELLKGEGVTGRVRSLPEGERRLTNILHLLELLHAASQTHPGTGNLLRWLQDKRASDGEGEEEQLRLESEENLVQVVTIHRSKGLEYPVVFVPFPWSERVSKGKKPNTFLLQ</sequence>
<dbReference type="GO" id="GO:0009338">
    <property type="term" value="C:exodeoxyribonuclease V complex"/>
    <property type="evidence" value="ECO:0007669"/>
    <property type="project" value="TreeGrafter"/>
</dbReference>
<dbReference type="GO" id="GO:0008854">
    <property type="term" value="F:exodeoxyribonuclease V activity"/>
    <property type="evidence" value="ECO:0007669"/>
    <property type="project" value="InterPro"/>
</dbReference>
<dbReference type="Pfam" id="PF00580">
    <property type="entry name" value="UvrD-helicase"/>
    <property type="match status" value="1"/>
</dbReference>
<name>A0A1M5ING4_9BACT</name>
<proteinExistence type="inferred from homology"/>
<dbReference type="PANTHER" id="PTHR11070">
    <property type="entry name" value="UVRD / RECB / PCRA DNA HELICASE FAMILY MEMBER"/>
    <property type="match status" value="1"/>
</dbReference>
<accession>A0A1M5ING4</accession>
<dbReference type="InterPro" id="IPR000212">
    <property type="entry name" value="DNA_helicase_UvrD/REP"/>
</dbReference>
<keyword evidence="1 9" id="KW-0547">Nucleotide-binding</keyword>
<dbReference type="HAMAP" id="MF_01485">
    <property type="entry name" value="RecB"/>
    <property type="match status" value="1"/>
</dbReference>
<dbReference type="GO" id="GO:0043138">
    <property type="term" value="F:3'-5' DNA helicase activity"/>
    <property type="evidence" value="ECO:0007669"/>
    <property type="project" value="UniProtKB-EC"/>
</dbReference>
<organism evidence="12 13">
    <name type="scientific">Desulfacinum infernum DSM 9756</name>
    <dbReference type="NCBI Taxonomy" id="1121391"/>
    <lineage>
        <taxon>Bacteria</taxon>
        <taxon>Pseudomonadati</taxon>
        <taxon>Thermodesulfobacteriota</taxon>
        <taxon>Syntrophobacteria</taxon>
        <taxon>Syntrophobacterales</taxon>
        <taxon>Syntrophobacteraceae</taxon>
        <taxon>Desulfacinum</taxon>
    </lineage>
</organism>
<dbReference type="GO" id="GO:0016887">
    <property type="term" value="F:ATP hydrolysis activity"/>
    <property type="evidence" value="ECO:0007669"/>
    <property type="project" value="RHEA"/>
</dbReference>
<dbReference type="GO" id="GO:0000725">
    <property type="term" value="P:recombinational repair"/>
    <property type="evidence" value="ECO:0007669"/>
    <property type="project" value="TreeGrafter"/>
</dbReference>
<comment type="catalytic activity">
    <reaction evidence="6">
        <text>Couples ATP hydrolysis with the unwinding of duplex DNA by translocating in the 3'-5' direction.</text>
        <dbReference type="EC" id="5.6.2.4"/>
    </reaction>
</comment>